<evidence type="ECO:0008006" key="3">
    <source>
        <dbReference type="Google" id="ProtNLM"/>
    </source>
</evidence>
<protein>
    <recommendedName>
        <fullName evidence="3">tRNA_anti-like</fullName>
    </recommendedName>
</protein>
<dbReference type="Pfam" id="PF12869">
    <property type="entry name" value="tRNA_anti-like"/>
    <property type="match status" value="1"/>
</dbReference>
<comment type="caution">
    <text evidence="1">The sequence shown here is derived from an EMBL/GenBank/DDBJ whole genome shotgun (WGS) entry which is preliminary data.</text>
</comment>
<reference evidence="1" key="1">
    <citation type="submission" date="2020-11" db="EMBL/GenBank/DDBJ databases">
        <title>Bacterial whole genome sequence for Panacibacter sp. DH6.</title>
        <authorList>
            <person name="Le V."/>
            <person name="Ko S."/>
            <person name="Ahn C.-Y."/>
            <person name="Oh H.-M."/>
        </authorList>
    </citation>
    <scope>NUCLEOTIDE SEQUENCE</scope>
    <source>
        <strain evidence="1">DH6</strain>
    </source>
</reference>
<dbReference type="RefSeq" id="WP_196989670.1">
    <property type="nucleotide sequence ID" value="NZ_JADWYR010000001.1"/>
</dbReference>
<dbReference type="EMBL" id="JADWYR010000001">
    <property type="protein sequence ID" value="MBG9375628.1"/>
    <property type="molecule type" value="Genomic_DNA"/>
</dbReference>
<dbReference type="InterPro" id="IPR024422">
    <property type="entry name" value="Protein_unknown_function_OB"/>
</dbReference>
<name>A0A931GVY5_9BACT</name>
<dbReference type="Proteomes" id="UP000628448">
    <property type="component" value="Unassembled WGS sequence"/>
</dbReference>
<evidence type="ECO:0000313" key="1">
    <source>
        <dbReference type="EMBL" id="MBG9375628.1"/>
    </source>
</evidence>
<dbReference type="AlphaFoldDB" id="A0A931GVY5"/>
<organism evidence="1 2">
    <name type="scientific">Panacibacter microcysteis</name>
    <dbReference type="NCBI Taxonomy" id="2793269"/>
    <lineage>
        <taxon>Bacteria</taxon>
        <taxon>Pseudomonadati</taxon>
        <taxon>Bacteroidota</taxon>
        <taxon>Chitinophagia</taxon>
        <taxon>Chitinophagales</taxon>
        <taxon>Chitinophagaceae</taxon>
        <taxon>Panacibacter</taxon>
    </lineage>
</organism>
<accession>A0A931GVY5</accession>
<keyword evidence="2" id="KW-1185">Reference proteome</keyword>
<gene>
    <name evidence="1" type="ORF">I5907_05245</name>
</gene>
<evidence type="ECO:0000313" key="2">
    <source>
        <dbReference type="Proteomes" id="UP000628448"/>
    </source>
</evidence>
<sequence>MKRGRKILVVISLLFLAGVTYALYVWNKPHRDVSGEQAISTTATAIFDSFAVNTNKANELYLNKAIEVTGEVSEFKINQAGQAVVYLKTSDPIFGVNCTFKENPGSLSKGTTITFKGICTGFLEDVIINQGIIVKK</sequence>
<proteinExistence type="predicted"/>